<dbReference type="PANTHER" id="PTHR34406">
    <property type="entry name" value="PROTEIN YCEI"/>
    <property type="match status" value="1"/>
</dbReference>
<name>A0A7I9WU19_9MYCO</name>
<proteinExistence type="inferred from homology"/>
<dbReference type="InterPro" id="IPR036761">
    <property type="entry name" value="TTHA0802/YceI-like_sf"/>
</dbReference>
<evidence type="ECO:0000313" key="3">
    <source>
        <dbReference type="EMBL" id="GFG60776.1"/>
    </source>
</evidence>
<dbReference type="Gene3D" id="2.40.128.110">
    <property type="entry name" value="Lipid/polyisoprenoid-binding, YceI-like"/>
    <property type="match status" value="1"/>
</dbReference>
<evidence type="ECO:0000313" key="4">
    <source>
        <dbReference type="Proteomes" id="UP000465241"/>
    </source>
</evidence>
<dbReference type="SMART" id="SM00867">
    <property type="entry name" value="YceI"/>
    <property type="match status" value="1"/>
</dbReference>
<sequence length="175" mass="18880">MTALEALLSDPGNTGVWTLAPDRSAVTFRCRSLWGLLPVKGRFTEVHGEGRLGDETVSGRLDITAASLDTGNRKRDEHLRSEDFFAVERFPTLSVVVTTLQHAGTRAELRCTLTVRGVTRPLELSAEVDRLGDGAVQIVATAVVDRTDWEVDGNLLGMVKTDTTVAATAVFVKSG</sequence>
<reference evidence="3 4" key="1">
    <citation type="journal article" date="2019" name="Emerg. Microbes Infect.">
        <title>Comprehensive subspecies identification of 175 nontuberculous mycobacteria species based on 7547 genomic profiles.</title>
        <authorList>
            <person name="Matsumoto Y."/>
            <person name="Kinjo T."/>
            <person name="Motooka D."/>
            <person name="Nabeya D."/>
            <person name="Jung N."/>
            <person name="Uechi K."/>
            <person name="Horii T."/>
            <person name="Iida T."/>
            <person name="Fujita J."/>
            <person name="Nakamura S."/>
        </authorList>
    </citation>
    <scope>NUCLEOTIDE SEQUENCE [LARGE SCALE GENOMIC DNA]</scope>
    <source>
        <strain evidence="3 4">JCM 13392</strain>
    </source>
</reference>
<comment type="caution">
    <text evidence="3">The sequence shown here is derived from an EMBL/GenBank/DDBJ whole genome shotgun (WGS) entry which is preliminary data.</text>
</comment>
<dbReference type="EMBL" id="BLKT01000003">
    <property type="protein sequence ID" value="GFG60776.1"/>
    <property type="molecule type" value="Genomic_DNA"/>
</dbReference>
<organism evidence="3 4">
    <name type="scientific">Mycolicibacterium murale</name>
    <dbReference type="NCBI Taxonomy" id="182220"/>
    <lineage>
        <taxon>Bacteria</taxon>
        <taxon>Bacillati</taxon>
        <taxon>Actinomycetota</taxon>
        <taxon>Actinomycetes</taxon>
        <taxon>Mycobacteriales</taxon>
        <taxon>Mycobacteriaceae</taxon>
        <taxon>Mycolicibacterium</taxon>
    </lineage>
</organism>
<feature type="domain" description="Lipid/polyisoprenoid-binding YceI-like" evidence="2">
    <location>
        <begin position="16"/>
        <end position="172"/>
    </location>
</feature>
<dbReference type="PANTHER" id="PTHR34406:SF1">
    <property type="entry name" value="PROTEIN YCEI"/>
    <property type="match status" value="1"/>
</dbReference>
<evidence type="ECO:0000259" key="2">
    <source>
        <dbReference type="SMART" id="SM00867"/>
    </source>
</evidence>
<dbReference type="InterPro" id="IPR007372">
    <property type="entry name" value="Lipid/polyisoprenoid-bd_YceI"/>
</dbReference>
<gene>
    <name evidence="3" type="ORF">MMUR_49120</name>
</gene>
<evidence type="ECO:0000256" key="1">
    <source>
        <dbReference type="ARBA" id="ARBA00008812"/>
    </source>
</evidence>
<accession>A0A7I9WU19</accession>
<dbReference type="AlphaFoldDB" id="A0A7I9WU19"/>
<protein>
    <recommendedName>
        <fullName evidence="2">Lipid/polyisoprenoid-binding YceI-like domain-containing protein</fullName>
    </recommendedName>
</protein>
<dbReference type="SUPFAM" id="SSF101874">
    <property type="entry name" value="YceI-like"/>
    <property type="match status" value="1"/>
</dbReference>
<dbReference type="Pfam" id="PF04264">
    <property type="entry name" value="YceI"/>
    <property type="match status" value="1"/>
</dbReference>
<keyword evidence="4" id="KW-1185">Reference proteome</keyword>
<dbReference type="RefSeq" id="WP_068916043.1">
    <property type="nucleotide sequence ID" value="NZ_BAAAMC010000019.1"/>
</dbReference>
<dbReference type="Proteomes" id="UP000465241">
    <property type="component" value="Unassembled WGS sequence"/>
</dbReference>
<comment type="similarity">
    <text evidence="1">Belongs to the UPF0312 family.</text>
</comment>